<feature type="signal peptide" evidence="1">
    <location>
        <begin position="1"/>
        <end position="26"/>
    </location>
</feature>
<reference evidence="3 4" key="1">
    <citation type="submission" date="2024-09" db="EMBL/GenBank/DDBJ databases">
        <authorList>
            <person name="Sun Q."/>
            <person name="Mori K."/>
        </authorList>
    </citation>
    <scope>NUCLEOTIDE SEQUENCE [LARGE SCALE GENOMIC DNA]</scope>
    <source>
        <strain evidence="3 4">KCTC 23279</strain>
    </source>
</reference>
<feature type="domain" description="DUF306" evidence="2">
    <location>
        <begin position="49"/>
        <end position="132"/>
    </location>
</feature>
<name>A0ABV6EVN7_9BRAD</name>
<dbReference type="Pfam" id="PF03724">
    <property type="entry name" value="META"/>
    <property type="match status" value="1"/>
</dbReference>
<accession>A0ABV6EVN7</accession>
<dbReference type="Gene3D" id="2.40.128.270">
    <property type="match status" value="1"/>
</dbReference>
<protein>
    <submittedName>
        <fullName evidence="3">META domain-containing protein</fullName>
    </submittedName>
</protein>
<dbReference type="RefSeq" id="WP_378390122.1">
    <property type="nucleotide sequence ID" value="NZ_JBHLWM010000007.1"/>
</dbReference>
<evidence type="ECO:0000313" key="4">
    <source>
        <dbReference type="Proteomes" id="UP001589775"/>
    </source>
</evidence>
<gene>
    <name evidence="3" type="ORF">ACFFJ6_17515</name>
</gene>
<evidence type="ECO:0000256" key="1">
    <source>
        <dbReference type="SAM" id="SignalP"/>
    </source>
</evidence>
<feature type="chain" id="PRO_5047538283" evidence="1">
    <location>
        <begin position="27"/>
        <end position="137"/>
    </location>
</feature>
<keyword evidence="1" id="KW-0732">Signal</keyword>
<sequence>MRSTSLLTSIALAAAFVAGSTGMLRAQPAGEFPFGLEMTLEAAPKPGSKRIPNIEIDDKGEARVELWCKGGTGQFSVAGNTVIFVPGSIDNRACPPDRAQADDALVAALSAATTWTRQGDYLTLSGGETLRFRLNTN</sequence>
<dbReference type="InterPro" id="IPR005184">
    <property type="entry name" value="DUF306_Meta_HslJ"/>
</dbReference>
<keyword evidence="4" id="KW-1185">Reference proteome</keyword>
<dbReference type="InterPro" id="IPR038670">
    <property type="entry name" value="HslJ-like_sf"/>
</dbReference>
<organism evidence="3 4">
    <name type="scientific">Rhodopseudomonas telluris</name>
    <dbReference type="NCBI Taxonomy" id="644215"/>
    <lineage>
        <taxon>Bacteria</taxon>
        <taxon>Pseudomonadati</taxon>
        <taxon>Pseudomonadota</taxon>
        <taxon>Alphaproteobacteria</taxon>
        <taxon>Hyphomicrobiales</taxon>
        <taxon>Nitrobacteraceae</taxon>
        <taxon>Rhodopseudomonas</taxon>
    </lineage>
</organism>
<comment type="caution">
    <text evidence="3">The sequence shown here is derived from an EMBL/GenBank/DDBJ whole genome shotgun (WGS) entry which is preliminary data.</text>
</comment>
<evidence type="ECO:0000313" key="3">
    <source>
        <dbReference type="EMBL" id="MFC0242293.1"/>
    </source>
</evidence>
<evidence type="ECO:0000259" key="2">
    <source>
        <dbReference type="Pfam" id="PF03724"/>
    </source>
</evidence>
<dbReference type="Proteomes" id="UP001589775">
    <property type="component" value="Unassembled WGS sequence"/>
</dbReference>
<proteinExistence type="predicted"/>
<dbReference type="EMBL" id="JBHLWM010000007">
    <property type="protein sequence ID" value="MFC0242293.1"/>
    <property type="molecule type" value="Genomic_DNA"/>
</dbReference>